<feature type="transmembrane region" description="Helical" evidence="8">
    <location>
        <begin position="405"/>
        <end position="425"/>
    </location>
</feature>
<feature type="transmembrane region" description="Helical" evidence="8">
    <location>
        <begin position="431"/>
        <end position="450"/>
    </location>
</feature>
<feature type="transmembrane region" description="Helical" evidence="8">
    <location>
        <begin position="80"/>
        <end position="98"/>
    </location>
</feature>
<feature type="transmembrane region" description="Helical" evidence="8">
    <location>
        <begin position="180"/>
        <end position="200"/>
    </location>
</feature>
<reference evidence="9 10" key="1">
    <citation type="submission" date="2019-08" db="EMBL/GenBank/DDBJ databases">
        <title>Complete genome sequence of Spiroplasma chinense CCH (DSM 19755).</title>
        <authorList>
            <person name="Shen H.-Y."/>
            <person name="Lin Y.-C."/>
            <person name="Chou L."/>
            <person name="Kuo C.-H."/>
        </authorList>
    </citation>
    <scope>NUCLEOTIDE SEQUENCE [LARGE SCALE GENOMIC DNA]</scope>
    <source>
        <strain evidence="9 10">CCH</strain>
    </source>
</reference>
<dbReference type="AlphaFoldDB" id="A0A5B9Y483"/>
<evidence type="ECO:0000256" key="6">
    <source>
        <dbReference type="ARBA" id="ARBA00023136"/>
    </source>
</evidence>
<keyword evidence="6 8" id="KW-0472">Membrane</keyword>
<dbReference type="InterPro" id="IPR006042">
    <property type="entry name" value="Xan_ur_permease"/>
</dbReference>
<keyword evidence="3" id="KW-0813">Transport</keyword>
<evidence type="ECO:0000256" key="3">
    <source>
        <dbReference type="ARBA" id="ARBA00022448"/>
    </source>
</evidence>
<proteinExistence type="inferred from homology"/>
<evidence type="ECO:0000256" key="4">
    <source>
        <dbReference type="ARBA" id="ARBA00022692"/>
    </source>
</evidence>
<feature type="transmembrane region" description="Helical" evidence="8">
    <location>
        <begin position="20"/>
        <end position="41"/>
    </location>
</feature>
<name>A0A5B9Y483_9MOLU</name>
<feature type="transmembrane region" description="Helical" evidence="8">
    <location>
        <begin position="207"/>
        <end position="227"/>
    </location>
</feature>
<dbReference type="GO" id="GO:0042907">
    <property type="term" value="F:xanthine transmembrane transporter activity"/>
    <property type="evidence" value="ECO:0007669"/>
    <property type="project" value="TreeGrafter"/>
</dbReference>
<dbReference type="InterPro" id="IPR006043">
    <property type="entry name" value="NCS2"/>
</dbReference>
<evidence type="ECO:0000313" key="10">
    <source>
        <dbReference type="Proteomes" id="UP000323144"/>
    </source>
</evidence>
<feature type="region of interest" description="Disordered" evidence="7">
    <location>
        <begin position="470"/>
        <end position="490"/>
    </location>
</feature>
<dbReference type="Proteomes" id="UP000323144">
    <property type="component" value="Chromosome"/>
</dbReference>
<comment type="similarity">
    <text evidence="2">Belongs to the nucleobase:cation symporter-2 (NCS2) (TC 2.A.40) family.</text>
</comment>
<dbReference type="Pfam" id="PF00860">
    <property type="entry name" value="Xan_ur_permease"/>
    <property type="match status" value="1"/>
</dbReference>
<feature type="transmembrane region" description="Helical" evidence="8">
    <location>
        <begin position="263"/>
        <end position="283"/>
    </location>
</feature>
<dbReference type="PANTHER" id="PTHR42810:SF2">
    <property type="entry name" value="PURINE PERMEASE C1399.01C-RELATED"/>
    <property type="match status" value="1"/>
</dbReference>
<dbReference type="NCBIfam" id="TIGR00801">
    <property type="entry name" value="ncs2"/>
    <property type="match status" value="1"/>
</dbReference>
<dbReference type="KEGG" id="schi:SCHIN_v1c07830"/>
<evidence type="ECO:0000256" key="8">
    <source>
        <dbReference type="SAM" id="Phobius"/>
    </source>
</evidence>
<feature type="transmembrane region" description="Helical" evidence="8">
    <location>
        <begin position="53"/>
        <end position="73"/>
    </location>
</feature>
<dbReference type="RefSeq" id="WP_243745716.1">
    <property type="nucleotide sequence ID" value="NZ_CP043026.1"/>
</dbReference>
<gene>
    <name evidence="9" type="primary">pyrP</name>
    <name evidence="9" type="ORF">SCHIN_v1c07830</name>
</gene>
<dbReference type="PANTHER" id="PTHR42810">
    <property type="entry name" value="PURINE PERMEASE C1399.01C-RELATED"/>
    <property type="match status" value="1"/>
</dbReference>
<dbReference type="PROSITE" id="PS01116">
    <property type="entry name" value="XANTH_URACIL_PERMASE"/>
    <property type="match status" value="1"/>
</dbReference>
<feature type="transmembrane region" description="Helical" evidence="8">
    <location>
        <begin position="372"/>
        <end position="393"/>
    </location>
</feature>
<keyword evidence="5 8" id="KW-1133">Transmembrane helix</keyword>
<evidence type="ECO:0000256" key="2">
    <source>
        <dbReference type="ARBA" id="ARBA00008821"/>
    </source>
</evidence>
<comment type="subcellular location">
    <subcellularLocation>
        <location evidence="1">Membrane</location>
        <topology evidence="1">Multi-pass membrane protein</topology>
    </subcellularLocation>
</comment>
<evidence type="ECO:0000256" key="5">
    <source>
        <dbReference type="ARBA" id="ARBA00022989"/>
    </source>
</evidence>
<keyword evidence="10" id="KW-1185">Reference proteome</keyword>
<sequence>MENENNIELILKPHERPKSVGKWMVLSLQHVFAMFGATVLVPMVINQNAGTEVINISMALFCSGIGTLIYIALTAAKVPIYLGSSFSYMSILGIGFSTQAGGYGWGNAIFIGIFLVGVVYMLVGVLIHFTGVQWIKKTFSPIIVGPIVMIIGLSAIKSALSNSGIIYEKSTDPALNYPQYLAIIIAFVTFLSAAICMLKAKSFFKVIPILVALMIGYVLTLVLHFSLSGTDIKLVDTSLITNTKDWSWYPSFKKIWDVKPSSIGPAALAIVPISIVTMVEHLGDHINIGNMTNKDFVKDPGISRTLFADGVAMSLAGAIGGPANATYAENTSVVSITKVASVWVTGLAAVMALIMSFVAPINQLILMIPKPVMGGISIMLFGMISSNGIKILIDNKTDFRDARNLIIISLVVAIGVGMGVTDSVIMIGKSFTITGLFLATFVGIILNLLLPKHDNLGVFSWIGSIQNRKENNEKKPKIEKSKKESEKVKK</sequence>
<dbReference type="GO" id="GO:0005886">
    <property type="term" value="C:plasma membrane"/>
    <property type="evidence" value="ECO:0007669"/>
    <property type="project" value="TreeGrafter"/>
</dbReference>
<feature type="transmembrane region" description="Helical" evidence="8">
    <location>
        <begin position="139"/>
        <end position="160"/>
    </location>
</feature>
<organism evidence="9 10">
    <name type="scientific">Spiroplasma chinense</name>
    <dbReference type="NCBI Taxonomy" id="216932"/>
    <lineage>
        <taxon>Bacteria</taxon>
        <taxon>Bacillati</taxon>
        <taxon>Mycoplasmatota</taxon>
        <taxon>Mollicutes</taxon>
        <taxon>Entomoplasmatales</taxon>
        <taxon>Spiroplasmataceae</taxon>
        <taxon>Spiroplasma</taxon>
    </lineage>
</organism>
<protein>
    <submittedName>
        <fullName evidence="9">Uracil permease</fullName>
    </submittedName>
</protein>
<evidence type="ECO:0000256" key="7">
    <source>
        <dbReference type="SAM" id="MobiDB-lite"/>
    </source>
</evidence>
<feature type="transmembrane region" description="Helical" evidence="8">
    <location>
        <begin position="342"/>
        <end position="366"/>
    </location>
</feature>
<evidence type="ECO:0000256" key="1">
    <source>
        <dbReference type="ARBA" id="ARBA00004141"/>
    </source>
</evidence>
<dbReference type="EMBL" id="CP043026">
    <property type="protein sequence ID" value="QEH61978.1"/>
    <property type="molecule type" value="Genomic_DNA"/>
</dbReference>
<accession>A0A5B9Y483</accession>
<evidence type="ECO:0000313" key="9">
    <source>
        <dbReference type="EMBL" id="QEH61978.1"/>
    </source>
</evidence>
<keyword evidence="4 8" id="KW-0812">Transmembrane</keyword>
<feature type="transmembrane region" description="Helical" evidence="8">
    <location>
        <begin position="104"/>
        <end position="127"/>
    </location>
</feature>